<name>A0A0G4GD17_VITBC</name>
<gene>
    <name evidence="1" type="ORF">Vbra_2690</name>
</gene>
<dbReference type="Gene3D" id="2.20.110.10">
    <property type="entry name" value="Histone H3 K4-specific methyltransferase SET7/9 N-terminal domain"/>
    <property type="match status" value="1"/>
</dbReference>
<protein>
    <recommendedName>
        <fullName evidence="3">MORN repeat-containing protein 5</fullName>
    </recommendedName>
</protein>
<reference evidence="1 2" key="1">
    <citation type="submission" date="2014-11" db="EMBL/GenBank/DDBJ databases">
        <authorList>
            <person name="Zhu J."/>
            <person name="Qi W."/>
            <person name="Song R."/>
        </authorList>
    </citation>
    <scope>NUCLEOTIDE SEQUENCE [LARGE SCALE GENOMIC DNA]</scope>
</reference>
<keyword evidence="2" id="KW-1185">Reference proteome</keyword>
<sequence length="105" mass="11659">MFIMDMLVAELVPKRPPPTAFLRADLLLPDGTVIPHSRHEKYEDEGQGTFSDADGAVFEGQWVDERIHGDGTALFASGNCYEGTDFHVEHTKKRGQQLANKVSSE</sequence>
<dbReference type="AlphaFoldDB" id="A0A0G4GD17"/>
<evidence type="ECO:0000313" key="1">
    <source>
        <dbReference type="EMBL" id="CEM27150.1"/>
    </source>
</evidence>
<organism evidence="1 2">
    <name type="scientific">Vitrella brassicaformis (strain CCMP3155)</name>
    <dbReference type="NCBI Taxonomy" id="1169540"/>
    <lineage>
        <taxon>Eukaryota</taxon>
        <taxon>Sar</taxon>
        <taxon>Alveolata</taxon>
        <taxon>Colpodellida</taxon>
        <taxon>Vitrellaceae</taxon>
        <taxon>Vitrella</taxon>
    </lineage>
</organism>
<proteinExistence type="predicted"/>
<dbReference type="VEuPathDB" id="CryptoDB:Vbra_2690"/>
<evidence type="ECO:0000313" key="2">
    <source>
        <dbReference type="Proteomes" id="UP000041254"/>
    </source>
</evidence>
<dbReference type="InParanoid" id="A0A0G4GD17"/>
<dbReference type="OrthoDB" id="437960at2759"/>
<evidence type="ECO:0008006" key="3">
    <source>
        <dbReference type="Google" id="ProtNLM"/>
    </source>
</evidence>
<dbReference type="SUPFAM" id="SSF82185">
    <property type="entry name" value="Histone H3 K4-specific methyltransferase SET7/9 N-terminal domain"/>
    <property type="match status" value="1"/>
</dbReference>
<dbReference type="Proteomes" id="UP000041254">
    <property type="component" value="Unassembled WGS sequence"/>
</dbReference>
<dbReference type="EMBL" id="CDMY01000629">
    <property type="protein sequence ID" value="CEM27150.1"/>
    <property type="molecule type" value="Genomic_DNA"/>
</dbReference>
<dbReference type="PhylomeDB" id="A0A0G4GD17"/>
<accession>A0A0G4GD17</accession>